<evidence type="ECO:0000259" key="8">
    <source>
        <dbReference type="Pfam" id="PF12704"/>
    </source>
</evidence>
<feature type="transmembrane region" description="Helical" evidence="6">
    <location>
        <begin position="386"/>
        <end position="410"/>
    </location>
</feature>
<proteinExistence type="predicted"/>
<feature type="domain" description="MacB-like periplasmic core" evidence="8">
    <location>
        <begin position="432"/>
        <end position="629"/>
    </location>
</feature>
<dbReference type="PROSITE" id="PS51257">
    <property type="entry name" value="PROKAR_LIPOPROTEIN"/>
    <property type="match status" value="1"/>
</dbReference>
<dbReference type="AlphaFoldDB" id="A0A974ZZF3"/>
<feature type="domain" description="ABC3 transporter permease C-terminal" evidence="7">
    <location>
        <begin position="295"/>
        <end position="410"/>
    </location>
</feature>
<feature type="transmembrane region" description="Helical" evidence="6">
    <location>
        <begin position="336"/>
        <end position="366"/>
    </location>
</feature>
<evidence type="ECO:0000313" key="10">
    <source>
        <dbReference type="Proteomes" id="UP000662783"/>
    </source>
</evidence>
<dbReference type="Pfam" id="PF02687">
    <property type="entry name" value="FtsX"/>
    <property type="match status" value="2"/>
</dbReference>
<accession>A0A974ZZF3</accession>
<feature type="transmembrane region" description="Helical" evidence="6">
    <location>
        <begin position="761"/>
        <end position="780"/>
    </location>
</feature>
<feature type="domain" description="ABC3 transporter permease C-terminal" evidence="7">
    <location>
        <begin position="677"/>
        <end position="790"/>
    </location>
</feature>
<dbReference type="GO" id="GO:0005886">
    <property type="term" value="C:plasma membrane"/>
    <property type="evidence" value="ECO:0007669"/>
    <property type="project" value="UniProtKB-SubCell"/>
</dbReference>
<dbReference type="Proteomes" id="UP000662783">
    <property type="component" value="Chromosome"/>
</dbReference>
<feature type="domain" description="MacB-like periplasmic core" evidence="8">
    <location>
        <begin position="20"/>
        <end position="247"/>
    </location>
</feature>
<dbReference type="InterPro" id="IPR050250">
    <property type="entry name" value="Macrolide_Exporter_MacB"/>
</dbReference>
<dbReference type="Pfam" id="PF12704">
    <property type="entry name" value="MacB_PCD"/>
    <property type="match status" value="2"/>
</dbReference>
<dbReference type="KEGG" id="fuv:JR347_10450"/>
<protein>
    <submittedName>
        <fullName evidence="9">ABC transporter permease</fullName>
    </submittedName>
</protein>
<evidence type="ECO:0000256" key="2">
    <source>
        <dbReference type="ARBA" id="ARBA00022475"/>
    </source>
</evidence>
<sequence>MIKNYLKIAFRNLFKYLGFSITNIFGLAIGLACCFLIALFIQFELSYENMHDKNVYRYIPRSVNDSGILQMQTWTPPGFTPAMDDYFEEITHSSRYTTLDDEPLIKKGDENLPPLNLSLGDQDFFEIFNFKLLRGEADKVLSQPYSIVISSSIAEKFFPNSDPIGQIINYDNQFDLNITGVFEDLPANTHLQFSYIIPFETLGDVYQTQYGFPKDKFLTDLESWNYTAYFKLEKGVNPEQFQAKIDKHFTELRNRTFNPDAITDWLQPIDEIHFTQGIKGDVANGDKNTVYIFSAIALFILIIACFNFMNLSTARALRRAKEVGVRKVMGAQKHQLVYQFLGETFILTSIALVASLIFLEILIPWFNSTMGFSLSSSYLDNYKFLAVLLVAGVITAIVAGGYPAFYLSSFEAAKVLKDTDGRAGKSTLRKVLTVFQFMIAGFLIIGTFTVIQQMNYLNNKDLGFDKDQIIYVHPNSVVAKNMDVLMDNFRKLSPVVSVTRSNGVPGFAHSHWSYAMPEYKDKSFNINTLIVDYDFVDTYDLEIVEGRNISREYATDSAEAYLINETAAKQLMIANPIGTNIKALDGHPMGKIVGVVKDFHYRSLHQPIQPLVMRHDPRNAYTISVKLAGGKINESIALLEQEWKKIAPDYPFDYAFLDDNLESLYQAENNTGTMLSAFSGLAILIACMGLLGLTSFMTEQRKKEIGVRKVLGASVTGIISLLTKDFAKLVLVSFLISIPLAWYALGYWLNNFAYKVEMNPLIYISAGVVLLLIAMLTVSYQSYKAASSNPVDTLRSE</sequence>
<evidence type="ECO:0000256" key="4">
    <source>
        <dbReference type="ARBA" id="ARBA00022989"/>
    </source>
</evidence>
<dbReference type="PANTHER" id="PTHR30572:SF18">
    <property type="entry name" value="ABC-TYPE MACROLIDE FAMILY EXPORT SYSTEM PERMEASE COMPONENT 2"/>
    <property type="match status" value="1"/>
</dbReference>
<feature type="transmembrane region" description="Helical" evidence="6">
    <location>
        <begin position="21"/>
        <end position="43"/>
    </location>
</feature>
<evidence type="ECO:0000256" key="5">
    <source>
        <dbReference type="ARBA" id="ARBA00023136"/>
    </source>
</evidence>
<keyword evidence="3 6" id="KW-0812">Transmembrane</keyword>
<evidence type="ECO:0000256" key="6">
    <source>
        <dbReference type="SAM" id="Phobius"/>
    </source>
</evidence>
<organism evidence="9 10">
    <name type="scientific">Fulvivirga lutea</name>
    <dbReference type="NCBI Taxonomy" id="2810512"/>
    <lineage>
        <taxon>Bacteria</taxon>
        <taxon>Pseudomonadati</taxon>
        <taxon>Bacteroidota</taxon>
        <taxon>Cytophagia</taxon>
        <taxon>Cytophagales</taxon>
        <taxon>Fulvivirgaceae</taxon>
        <taxon>Fulvivirga</taxon>
    </lineage>
</organism>
<gene>
    <name evidence="9" type="ORF">JR347_10450</name>
</gene>
<dbReference type="InterPro" id="IPR025857">
    <property type="entry name" value="MacB_PCD"/>
</dbReference>
<evidence type="ECO:0000256" key="1">
    <source>
        <dbReference type="ARBA" id="ARBA00004651"/>
    </source>
</evidence>
<dbReference type="PANTHER" id="PTHR30572">
    <property type="entry name" value="MEMBRANE COMPONENT OF TRANSPORTER-RELATED"/>
    <property type="match status" value="1"/>
</dbReference>
<feature type="transmembrane region" description="Helical" evidence="6">
    <location>
        <begin position="431"/>
        <end position="451"/>
    </location>
</feature>
<dbReference type="GO" id="GO:0022857">
    <property type="term" value="F:transmembrane transporter activity"/>
    <property type="evidence" value="ECO:0007669"/>
    <property type="project" value="TreeGrafter"/>
</dbReference>
<feature type="transmembrane region" description="Helical" evidence="6">
    <location>
        <begin position="729"/>
        <end position="749"/>
    </location>
</feature>
<comment type="subcellular location">
    <subcellularLocation>
        <location evidence="1">Cell membrane</location>
        <topology evidence="1">Multi-pass membrane protein</topology>
    </subcellularLocation>
</comment>
<feature type="transmembrane region" description="Helical" evidence="6">
    <location>
        <begin position="705"/>
        <end position="723"/>
    </location>
</feature>
<evidence type="ECO:0000313" key="9">
    <source>
        <dbReference type="EMBL" id="QSE96036.1"/>
    </source>
</evidence>
<keyword evidence="4 6" id="KW-1133">Transmembrane helix</keyword>
<dbReference type="EMBL" id="CP070608">
    <property type="protein sequence ID" value="QSE96036.1"/>
    <property type="molecule type" value="Genomic_DNA"/>
</dbReference>
<reference evidence="9" key="1">
    <citation type="submission" date="2021-02" db="EMBL/GenBank/DDBJ databases">
        <title>Fulvivirga sp. S481 isolated from sea water.</title>
        <authorList>
            <person name="Bae S.S."/>
            <person name="Baek K."/>
        </authorList>
    </citation>
    <scope>NUCLEOTIDE SEQUENCE</scope>
    <source>
        <strain evidence="9">S481</strain>
    </source>
</reference>
<keyword evidence="5 6" id="KW-0472">Membrane</keyword>
<feature type="transmembrane region" description="Helical" evidence="6">
    <location>
        <begin position="290"/>
        <end position="309"/>
    </location>
</feature>
<dbReference type="InterPro" id="IPR003838">
    <property type="entry name" value="ABC3_permease_C"/>
</dbReference>
<evidence type="ECO:0000256" key="3">
    <source>
        <dbReference type="ARBA" id="ARBA00022692"/>
    </source>
</evidence>
<name>A0A974ZZF3_9BACT</name>
<keyword evidence="10" id="KW-1185">Reference proteome</keyword>
<feature type="transmembrane region" description="Helical" evidence="6">
    <location>
        <begin position="674"/>
        <end position="693"/>
    </location>
</feature>
<keyword evidence="2" id="KW-1003">Cell membrane</keyword>
<dbReference type="RefSeq" id="WP_205720549.1">
    <property type="nucleotide sequence ID" value="NZ_CP070608.1"/>
</dbReference>
<evidence type="ECO:0000259" key="7">
    <source>
        <dbReference type="Pfam" id="PF02687"/>
    </source>
</evidence>